<dbReference type="InterPro" id="IPR050190">
    <property type="entry name" value="UPF0213_domain"/>
</dbReference>
<dbReference type="InterPro" id="IPR000305">
    <property type="entry name" value="GIY-YIG_endonuc"/>
</dbReference>
<dbReference type="GO" id="GO:0004519">
    <property type="term" value="F:endonuclease activity"/>
    <property type="evidence" value="ECO:0007669"/>
    <property type="project" value="UniProtKB-KW"/>
</dbReference>
<reference evidence="4" key="1">
    <citation type="submission" date="2017-09" db="EMBL/GenBank/DDBJ databases">
        <title>Depth-based differentiation of microbial function through sediment-hosted aquifers and enrichment of novel symbionts in the deep terrestrial subsurface.</title>
        <authorList>
            <person name="Probst A.J."/>
            <person name="Ladd B."/>
            <person name="Jarett J.K."/>
            <person name="Geller-Mcgrath D.E."/>
            <person name="Sieber C.M.K."/>
            <person name="Emerson J.B."/>
            <person name="Anantharaman K."/>
            <person name="Thomas B.C."/>
            <person name="Malmstrom R."/>
            <person name="Stieglmeier M."/>
            <person name="Klingl A."/>
            <person name="Woyke T."/>
            <person name="Ryan C.M."/>
            <person name="Banfield J.F."/>
        </authorList>
    </citation>
    <scope>NUCLEOTIDE SEQUENCE [LARGE SCALE GENOMIC DNA]</scope>
</reference>
<name>A0A2M8ESY4_9BACT</name>
<evidence type="ECO:0000256" key="1">
    <source>
        <dbReference type="ARBA" id="ARBA00007435"/>
    </source>
</evidence>
<organism evidence="3 4">
    <name type="scientific">Candidatus Shapirobacteria bacterium CG_4_9_14_0_2_um_filter_39_11</name>
    <dbReference type="NCBI Taxonomy" id="1974478"/>
    <lineage>
        <taxon>Bacteria</taxon>
        <taxon>Candidatus Shapironibacteriota</taxon>
    </lineage>
</organism>
<evidence type="ECO:0000313" key="4">
    <source>
        <dbReference type="Proteomes" id="UP000229816"/>
    </source>
</evidence>
<gene>
    <name evidence="3" type="ORF">CO054_01520</name>
</gene>
<dbReference type="PROSITE" id="PS50164">
    <property type="entry name" value="GIY_YIG"/>
    <property type="match status" value="1"/>
</dbReference>
<dbReference type="PANTHER" id="PTHR34477">
    <property type="entry name" value="UPF0213 PROTEIN YHBQ"/>
    <property type="match status" value="1"/>
</dbReference>
<keyword evidence="3" id="KW-0255">Endonuclease</keyword>
<comment type="caution">
    <text evidence="3">The sequence shown here is derived from an EMBL/GenBank/DDBJ whole genome shotgun (WGS) entry which is preliminary data.</text>
</comment>
<keyword evidence="3" id="KW-0378">Hydrolase</keyword>
<keyword evidence="3" id="KW-0540">Nuclease</keyword>
<feature type="domain" description="GIY-YIG" evidence="2">
    <location>
        <begin position="1"/>
        <end position="75"/>
    </location>
</feature>
<accession>A0A2M8ESY4</accession>
<dbReference type="CDD" id="cd10449">
    <property type="entry name" value="GIY-YIG_SLX1_like"/>
    <property type="match status" value="1"/>
</dbReference>
<evidence type="ECO:0000259" key="2">
    <source>
        <dbReference type="PROSITE" id="PS50164"/>
    </source>
</evidence>
<evidence type="ECO:0000313" key="3">
    <source>
        <dbReference type="EMBL" id="PJC28176.1"/>
    </source>
</evidence>
<dbReference type="SUPFAM" id="SSF82771">
    <property type="entry name" value="GIY-YIG endonuclease"/>
    <property type="match status" value="1"/>
</dbReference>
<comment type="similarity">
    <text evidence="1">Belongs to the UPF0213 family.</text>
</comment>
<proteinExistence type="inferred from homology"/>
<dbReference type="PANTHER" id="PTHR34477:SF1">
    <property type="entry name" value="UPF0213 PROTEIN YHBQ"/>
    <property type="match status" value="1"/>
</dbReference>
<dbReference type="EMBL" id="PFSF01000032">
    <property type="protein sequence ID" value="PJC28176.1"/>
    <property type="molecule type" value="Genomic_DNA"/>
</dbReference>
<sequence length="85" mass="10185">MCYVYVIKSLNGKWFYIGLTSDLKRRLEDHNGNRNKSTKGFSPFKLIFVQIFDDRAIARDFEKFLKIRSNKELLLDLVLPGWRNW</sequence>
<dbReference type="Proteomes" id="UP000229816">
    <property type="component" value="Unassembled WGS sequence"/>
</dbReference>
<dbReference type="Gene3D" id="3.40.1440.10">
    <property type="entry name" value="GIY-YIG endonuclease"/>
    <property type="match status" value="1"/>
</dbReference>
<dbReference type="Pfam" id="PF01541">
    <property type="entry name" value="GIY-YIG"/>
    <property type="match status" value="1"/>
</dbReference>
<protein>
    <submittedName>
        <fullName evidence="3">Endonuclease</fullName>
    </submittedName>
</protein>
<dbReference type="InterPro" id="IPR035901">
    <property type="entry name" value="GIY-YIG_endonuc_sf"/>
</dbReference>
<dbReference type="AlphaFoldDB" id="A0A2M8ESY4"/>